<proteinExistence type="predicted"/>
<reference evidence="10 11" key="1">
    <citation type="submission" date="2018-08" db="EMBL/GenBank/DDBJ databases">
        <title>Genomic investigation of the strawberry pathogen Phytophthora fragariae indicates pathogenicity is determined by transcriptional variation in three key races.</title>
        <authorList>
            <person name="Adams T.M."/>
            <person name="Armitage A.D."/>
            <person name="Sobczyk M.K."/>
            <person name="Bates H.J."/>
            <person name="Dunwell J.M."/>
            <person name="Nellist C.F."/>
            <person name="Harrison R.J."/>
        </authorList>
    </citation>
    <scope>NUCLEOTIDE SEQUENCE [LARGE SCALE GENOMIC DNA]</scope>
    <source>
        <strain evidence="9 12">A4</strain>
        <strain evidence="8 13">BC-1</strain>
        <strain evidence="7 17">BC-23</strain>
        <strain evidence="6 11">NOV-27</strain>
        <strain evidence="5 14">NOV-5</strain>
        <strain evidence="4 15">NOV-71</strain>
        <strain evidence="2 10">NOV-9</strain>
        <strain evidence="3 16">SCRP245</strain>
    </source>
</reference>
<dbReference type="Proteomes" id="UP000437068">
    <property type="component" value="Unassembled WGS sequence"/>
</dbReference>
<dbReference type="Proteomes" id="UP000476176">
    <property type="component" value="Unassembled WGS sequence"/>
</dbReference>
<dbReference type="Proteomes" id="UP000433483">
    <property type="component" value="Unassembled WGS sequence"/>
</dbReference>
<feature type="compositionally biased region" description="Polar residues" evidence="1">
    <location>
        <begin position="34"/>
        <end position="52"/>
    </location>
</feature>
<dbReference type="EMBL" id="QXGF01001651">
    <property type="protein sequence ID" value="KAE8928608.1"/>
    <property type="molecule type" value="Genomic_DNA"/>
</dbReference>
<evidence type="ECO:0000313" key="14">
    <source>
        <dbReference type="Proteomes" id="UP000440732"/>
    </source>
</evidence>
<keyword evidence="11" id="KW-1185">Reference proteome</keyword>
<dbReference type="EMBL" id="QXGA01001539">
    <property type="protein sequence ID" value="KAE9116347.1"/>
    <property type="molecule type" value="Genomic_DNA"/>
</dbReference>
<evidence type="ECO:0000256" key="1">
    <source>
        <dbReference type="SAM" id="MobiDB-lite"/>
    </source>
</evidence>
<evidence type="ECO:0000313" key="15">
    <source>
        <dbReference type="Proteomes" id="UP000441208"/>
    </source>
</evidence>
<organism evidence="2 10">
    <name type="scientific">Phytophthora fragariae</name>
    <dbReference type="NCBI Taxonomy" id="53985"/>
    <lineage>
        <taxon>Eukaryota</taxon>
        <taxon>Sar</taxon>
        <taxon>Stramenopiles</taxon>
        <taxon>Oomycota</taxon>
        <taxon>Peronosporomycetes</taxon>
        <taxon>Peronosporales</taxon>
        <taxon>Peronosporaceae</taxon>
        <taxon>Phytophthora</taxon>
    </lineage>
</organism>
<evidence type="ECO:0000313" key="5">
    <source>
        <dbReference type="EMBL" id="KAE9116347.1"/>
    </source>
</evidence>
<dbReference type="EMBL" id="QXGC01001553">
    <property type="protein sequence ID" value="KAE9200612.1"/>
    <property type="molecule type" value="Genomic_DNA"/>
</dbReference>
<evidence type="ECO:0000313" key="6">
    <source>
        <dbReference type="EMBL" id="KAE9187825.1"/>
    </source>
</evidence>
<comment type="caution">
    <text evidence="2">The sequence shown here is derived from an EMBL/GenBank/DDBJ whole genome shotgun (WGS) entry which is preliminary data.</text>
</comment>
<protein>
    <submittedName>
        <fullName evidence="2">Uncharacterized protein</fullName>
    </submittedName>
</protein>
<dbReference type="Proteomes" id="UP000429523">
    <property type="component" value="Unassembled WGS sequence"/>
</dbReference>
<dbReference type="Proteomes" id="UP000440732">
    <property type="component" value="Unassembled WGS sequence"/>
</dbReference>
<evidence type="ECO:0000313" key="11">
    <source>
        <dbReference type="Proteomes" id="UP000433483"/>
    </source>
</evidence>
<dbReference type="EMBL" id="QXGE01001561">
    <property type="protein sequence ID" value="KAE9291014.1"/>
    <property type="molecule type" value="Genomic_DNA"/>
</dbReference>
<dbReference type="EMBL" id="QXGD01001669">
    <property type="protein sequence ID" value="KAE9201313.1"/>
    <property type="molecule type" value="Genomic_DNA"/>
</dbReference>
<evidence type="ECO:0000313" key="4">
    <source>
        <dbReference type="EMBL" id="KAE9088300.1"/>
    </source>
</evidence>
<dbReference type="AlphaFoldDB" id="A0A6A3EER2"/>
<dbReference type="Proteomes" id="UP000441208">
    <property type="component" value="Unassembled WGS sequence"/>
</dbReference>
<gene>
    <name evidence="9" type="ORF">PF001_g19349</name>
    <name evidence="8" type="ORF">PF002_g21569</name>
    <name evidence="7" type="ORF">PF004_g18953</name>
    <name evidence="6" type="ORF">PF005_g20297</name>
    <name evidence="5" type="ORF">PF006_g19063</name>
    <name evidence="4" type="ORF">PF007_g20022</name>
    <name evidence="2" type="ORF">PF009_g21247</name>
    <name evidence="3" type="ORF">PF011_g19096</name>
</gene>
<name>A0A6A3EER2_9STRA</name>
<feature type="compositionally biased region" description="Low complexity" evidence="1">
    <location>
        <begin position="54"/>
        <end position="66"/>
    </location>
</feature>
<evidence type="ECO:0000313" key="7">
    <source>
        <dbReference type="EMBL" id="KAE9200612.1"/>
    </source>
</evidence>
<evidence type="ECO:0000313" key="9">
    <source>
        <dbReference type="EMBL" id="KAE9291014.1"/>
    </source>
</evidence>
<evidence type="ECO:0000313" key="3">
    <source>
        <dbReference type="EMBL" id="KAE8988607.1"/>
    </source>
</evidence>
<evidence type="ECO:0000313" key="17">
    <source>
        <dbReference type="Proteomes" id="UP000476176"/>
    </source>
</evidence>
<dbReference type="EMBL" id="QXGB01001627">
    <property type="protein sequence ID" value="KAE9187825.1"/>
    <property type="molecule type" value="Genomic_DNA"/>
</dbReference>
<dbReference type="OrthoDB" id="10455748at2759"/>
<dbReference type="EMBL" id="QXFW01001586">
    <property type="protein sequence ID" value="KAE8988607.1"/>
    <property type="molecule type" value="Genomic_DNA"/>
</dbReference>
<evidence type="ECO:0000313" key="10">
    <source>
        <dbReference type="Proteomes" id="UP000429523"/>
    </source>
</evidence>
<sequence length="150" mass="16156">MTVDGEHGENEELRTVQDEVARLEAERLRRMQPGGTTSALLGQQRPRSSGDASGTGTTAQVATAAGRDTLRQETMDALWADEDEDEHKTADEQGDAARAQEEQVLEMRTAPSPNPEAVQTGKDNGGEADPVGTERYWSAGDYGYGEPSGY</sequence>
<accession>A0A6A3EER2</accession>
<evidence type="ECO:0000313" key="12">
    <source>
        <dbReference type="Proteomes" id="UP000437068"/>
    </source>
</evidence>
<dbReference type="EMBL" id="QXFZ01001569">
    <property type="protein sequence ID" value="KAE9088300.1"/>
    <property type="molecule type" value="Genomic_DNA"/>
</dbReference>
<evidence type="ECO:0000313" key="2">
    <source>
        <dbReference type="EMBL" id="KAE8928608.1"/>
    </source>
</evidence>
<evidence type="ECO:0000313" key="8">
    <source>
        <dbReference type="EMBL" id="KAE9201313.1"/>
    </source>
</evidence>
<dbReference type="Proteomes" id="UP000440367">
    <property type="component" value="Unassembled WGS sequence"/>
</dbReference>
<evidence type="ECO:0000313" key="13">
    <source>
        <dbReference type="Proteomes" id="UP000440367"/>
    </source>
</evidence>
<feature type="region of interest" description="Disordered" evidence="1">
    <location>
        <begin position="27"/>
        <end position="150"/>
    </location>
</feature>
<evidence type="ECO:0000313" key="16">
    <source>
        <dbReference type="Proteomes" id="UP000460718"/>
    </source>
</evidence>
<dbReference type="Proteomes" id="UP000460718">
    <property type="component" value="Unassembled WGS sequence"/>
</dbReference>